<evidence type="ECO:0000256" key="1">
    <source>
        <dbReference type="SAM" id="MobiDB-lite"/>
    </source>
</evidence>
<feature type="compositionally biased region" description="Polar residues" evidence="1">
    <location>
        <begin position="97"/>
        <end position="121"/>
    </location>
</feature>
<dbReference type="AlphaFoldDB" id="A0ABD2QM23"/>
<name>A0ABD2QM23_9PLAT</name>
<dbReference type="EMBL" id="JBJKFK010000043">
    <property type="protein sequence ID" value="KAL3320588.1"/>
    <property type="molecule type" value="Genomic_DNA"/>
</dbReference>
<evidence type="ECO:0000313" key="2">
    <source>
        <dbReference type="EMBL" id="KAL3320588.1"/>
    </source>
</evidence>
<keyword evidence="3" id="KW-1185">Reference proteome</keyword>
<reference evidence="2 3" key="1">
    <citation type="submission" date="2024-11" db="EMBL/GenBank/DDBJ databases">
        <title>Adaptive evolution of stress response genes in parasites aligns with host niche diversity.</title>
        <authorList>
            <person name="Hahn C."/>
            <person name="Resl P."/>
        </authorList>
    </citation>
    <scope>NUCLEOTIDE SEQUENCE [LARGE SCALE GENOMIC DNA]</scope>
    <source>
        <strain evidence="2">EGGRZ-B1_66</strain>
        <tissue evidence="2">Body</tissue>
    </source>
</reference>
<gene>
    <name evidence="2" type="ORF">Ciccas_000754</name>
</gene>
<organism evidence="2 3">
    <name type="scientific">Cichlidogyrus casuarinus</name>
    <dbReference type="NCBI Taxonomy" id="1844966"/>
    <lineage>
        <taxon>Eukaryota</taxon>
        <taxon>Metazoa</taxon>
        <taxon>Spiralia</taxon>
        <taxon>Lophotrochozoa</taxon>
        <taxon>Platyhelminthes</taxon>
        <taxon>Monogenea</taxon>
        <taxon>Monopisthocotylea</taxon>
        <taxon>Dactylogyridea</taxon>
        <taxon>Ancyrocephalidae</taxon>
        <taxon>Cichlidogyrus</taxon>
    </lineage>
</organism>
<evidence type="ECO:0000313" key="3">
    <source>
        <dbReference type="Proteomes" id="UP001626550"/>
    </source>
</evidence>
<feature type="non-terminal residue" evidence="2">
    <location>
        <position position="140"/>
    </location>
</feature>
<protein>
    <submittedName>
        <fullName evidence="2">Uncharacterized protein</fullName>
    </submittedName>
</protein>
<accession>A0ABD2QM23</accession>
<comment type="caution">
    <text evidence="2">The sequence shown here is derived from an EMBL/GenBank/DDBJ whole genome shotgun (WGS) entry which is preliminary data.</text>
</comment>
<feature type="region of interest" description="Disordered" evidence="1">
    <location>
        <begin position="97"/>
        <end position="123"/>
    </location>
</feature>
<proteinExistence type="predicted"/>
<dbReference type="Proteomes" id="UP001626550">
    <property type="component" value="Unassembled WGS sequence"/>
</dbReference>
<sequence>MKLMYCQCLDLLVEAGTFCDYNLSRLATSCLKHLLSSTVLLLVDSELSDCFSLAMHALERMISLNLQSVDILTRVYKVRSDHTYGNFADLRIRSRGNVSSPLTTTNPPKSATNFPLNTPEESLSDRSKMLDVCVRNISKQ</sequence>